<evidence type="ECO:0000313" key="2">
    <source>
        <dbReference type="Proteomes" id="UP001341840"/>
    </source>
</evidence>
<dbReference type="EMBL" id="JASCZI010001488">
    <property type="protein sequence ID" value="MED6115059.1"/>
    <property type="molecule type" value="Genomic_DNA"/>
</dbReference>
<keyword evidence="2" id="KW-1185">Reference proteome</keyword>
<feature type="non-terminal residue" evidence="1">
    <location>
        <position position="127"/>
    </location>
</feature>
<protein>
    <submittedName>
        <fullName evidence="1">Uncharacterized protein</fullName>
    </submittedName>
</protein>
<name>A0ABU6QSN5_9FABA</name>
<reference evidence="1 2" key="1">
    <citation type="journal article" date="2023" name="Plants (Basel)">
        <title>Bridging the Gap: Combining Genomics and Transcriptomics Approaches to Understand Stylosanthes scabra, an Orphan Legume from the Brazilian Caatinga.</title>
        <authorList>
            <person name="Ferreira-Neto J.R.C."/>
            <person name="da Silva M.D."/>
            <person name="Binneck E."/>
            <person name="de Melo N.F."/>
            <person name="da Silva R.H."/>
            <person name="de Melo A.L.T.M."/>
            <person name="Pandolfi V."/>
            <person name="Bustamante F.O."/>
            <person name="Brasileiro-Vidal A.C."/>
            <person name="Benko-Iseppon A.M."/>
        </authorList>
    </citation>
    <scope>NUCLEOTIDE SEQUENCE [LARGE SCALE GENOMIC DNA]</scope>
    <source>
        <tissue evidence="1">Leaves</tissue>
    </source>
</reference>
<comment type="caution">
    <text evidence="1">The sequence shown here is derived from an EMBL/GenBank/DDBJ whole genome shotgun (WGS) entry which is preliminary data.</text>
</comment>
<proteinExistence type="predicted"/>
<sequence>MASSSSYINDDHCFRSQFHQDQQYIPKKGMTPEKYFELQEGQYSELLEQIGMRGWRRLSKPRTKISKVLIQEFYANAIRTEAEIAGGEDYPYMSYVRGVPVHFSVAKIREVLKIHFLTPGAETDFKT</sequence>
<evidence type="ECO:0000313" key="1">
    <source>
        <dbReference type="EMBL" id="MED6115059.1"/>
    </source>
</evidence>
<organism evidence="1 2">
    <name type="scientific">Stylosanthes scabra</name>
    <dbReference type="NCBI Taxonomy" id="79078"/>
    <lineage>
        <taxon>Eukaryota</taxon>
        <taxon>Viridiplantae</taxon>
        <taxon>Streptophyta</taxon>
        <taxon>Embryophyta</taxon>
        <taxon>Tracheophyta</taxon>
        <taxon>Spermatophyta</taxon>
        <taxon>Magnoliopsida</taxon>
        <taxon>eudicotyledons</taxon>
        <taxon>Gunneridae</taxon>
        <taxon>Pentapetalae</taxon>
        <taxon>rosids</taxon>
        <taxon>fabids</taxon>
        <taxon>Fabales</taxon>
        <taxon>Fabaceae</taxon>
        <taxon>Papilionoideae</taxon>
        <taxon>50 kb inversion clade</taxon>
        <taxon>dalbergioids sensu lato</taxon>
        <taxon>Dalbergieae</taxon>
        <taxon>Pterocarpus clade</taxon>
        <taxon>Stylosanthes</taxon>
    </lineage>
</organism>
<dbReference type="Proteomes" id="UP001341840">
    <property type="component" value="Unassembled WGS sequence"/>
</dbReference>
<gene>
    <name evidence="1" type="ORF">PIB30_086552</name>
</gene>
<accession>A0ABU6QSN5</accession>